<dbReference type="AlphaFoldDB" id="A0A9W8RRG5"/>
<evidence type="ECO:0000259" key="1">
    <source>
        <dbReference type="Pfam" id="PF00753"/>
    </source>
</evidence>
<feature type="domain" description="Metallo-beta-lactamase" evidence="1">
    <location>
        <begin position="81"/>
        <end position="127"/>
    </location>
</feature>
<dbReference type="PANTHER" id="PTHR13754:SF13">
    <property type="entry name" value="METALLO-BETA-LACTAMASE SUPERFAMILY PROTEIN (AFU_ORTHOLOGUE AFUA_3G07630)"/>
    <property type="match status" value="1"/>
</dbReference>
<dbReference type="OrthoDB" id="1470350at2759"/>
<accession>A0A9W8RRG5</accession>
<dbReference type="GO" id="GO:0016740">
    <property type="term" value="F:transferase activity"/>
    <property type="evidence" value="ECO:0007669"/>
    <property type="project" value="TreeGrafter"/>
</dbReference>
<dbReference type="SUPFAM" id="SSF56281">
    <property type="entry name" value="Metallo-hydrolase/oxidoreductase"/>
    <property type="match status" value="1"/>
</dbReference>
<evidence type="ECO:0000313" key="3">
    <source>
        <dbReference type="Proteomes" id="UP001152049"/>
    </source>
</evidence>
<comment type="caution">
    <text evidence="2">The sequence shown here is derived from an EMBL/GenBank/DDBJ whole genome shotgun (WGS) entry which is preliminary data.</text>
</comment>
<protein>
    <recommendedName>
        <fullName evidence="1">Metallo-beta-lactamase domain-containing protein</fullName>
    </recommendedName>
</protein>
<gene>
    <name evidence="2" type="ORF">NW762_012035</name>
</gene>
<dbReference type="InterPro" id="IPR041712">
    <property type="entry name" value="DHPS-like_MBL-fold"/>
</dbReference>
<keyword evidence="3" id="KW-1185">Reference proteome</keyword>
<dbReference type="EMBL" id="JAOQAZ010000031">
    <property type="protein sequence ID" value="KAJ4250220.1"/>
    <property type="molecule type" value="Genomic_DNA"/>
</dbReference>
<dbReference type="Proteomes" id="UP001152049">
    <property type="component" value="Unassembled WGS sequence"/>
</dbReference>
<dbReference type="InterPro" id="IPR036866">
    <property type="entry name" value="RibonucZ/Hydroxyglut_hydro"/>
</dbReference>
<dbReference type="Gene3D" id="3.60.15.10">
    <property type="entry name" value="Ribonuclease Z/Hydroxyacylglutathione hydrolase-like"/>
    <property type="match status" value="1"/>
</dbReference>
<dbReference type="PANTHER" id="PTHR13754">
    <property type="entry name" value="METALLO-BETA-LACTAMASE SUPERFAMILY PROTEIN"/>
    <property type="match status" value="1"/>
</dbReference>
<dbReference type="Pfam" id="PF00753">
    <property type="entry name" value="Lactamase_B"/>
    <property type="match status" value="1"/>
</dbReference>
<evidence type="ECO:0000313" key="2">
    <source>
        <dbReference type="EMBL" id="KAJ4250220.1"/>
    </source>
</evidence>
<dbReference type="InterPro" id="IPR001279">
    <property type="entry name" value="Metallo-B-lactamas"/>
</dbReference>
<proteinExistence type="predicted"/>
<dbReference type="CDD" id="cd07713">
    <property type="entry name" value="DHPS-like_MBL-fold"/>
    <property type="match status" value="1"/>
</dbReference>
<reference evidence="2" key="1">
    <citation type="submission" date="2022-09" db="EMBL/GenBank/DDBJ databases">
        <title>Fusarium specimens isolated from Avocado Roots.</title>
        <authorList>
            <person name="Stajich J."/>
            <person name="Roper C."/>
            <person name="Heimlech-Rivalta G."/>
        </authorList>
    </citation>
    <scope>NUCLEOTIDE SEQUENCE</scope>
    <source>
        <strain evidence="2">CF00136</strain>
    </source>
</reference>
<dbReference type="InterPro" id="IPR052926">
    <property type="entry name" value="Metallo-beta-lactamase_dom"/>
</dbReference>
<name>A0A9W8RRG5_9HYPO</name>
<organism evidence="2 3">
    <name type="scientific">Fusarium torreyae</name>
    <dbReference type="NCBI Taxonomy" id="1237075"/>
    <lineage>
        <taxon>Eukaryota</taxon>
        <taxon>Fungi</taxon>
        <taxon>Dikarya</taxon>
        <taxon>Ascomycota</taxon>
        <taxon>Pezizomycotina</taxon>
        <taxon>Sordariomycetes</taxon>
        <taxon>Hypocreomycetidae</taxon>
        <taxon>Hypocreales</taxon>
        <taxon>Nectriaceae</taxon>
        <taxon>Fusarium</taxon>
    </lineage>
</organism>
<sequence length="344" mass="38379">MAQLLELDAIEISVIVDNELDPLSPCPNELVKQSGGVKDITMHHSNRTSTGGREAVQEFRMNNICCGAHGLSLMVTGTKDGKKRTVLFDTGPEEEVWERNAKRLRADIGQVEVIVLSHWHRDHSGGMLRAIDMIESDRKYKGYPRSPVRVDLHPDRPEYRGVQVPGLPVISFEADPTFAEVEQKFAVLETTDQPHTILDDMFLVSGKIPRVSEYEPGFKFGVRFDAQKKEWTPDEEMADERILVCRLKDKGLVMFTGCGHAGVINSSKLTLDLGMGLPLYAVVGGFHLADAKPDTIEQTVNDLKKSNVKVVLAGHCTGWRAKHEFHKQMPGSFVPCFVGSRFEL</sequence>